<dbReference type="AlphaFoldDB" id="A0A1I5Z218"/>
<proteinExistence type="inferred from homology"/>
<dbReference type="PANTHER" id="PTHR33337">
    <property type="entry name" value="GFA DOMAIN-CONTAINING PROTEIN"/>
    <property type="match status" value="1"/>
</dbReference>
<evidence type="ECO:0000256" key="1">
    <source>
        <dbReference type="ARBA" id="ARBA00005495"/>
    </source>
</evidence>
<name>A0A1I5Z218_9GAMM</name>
<dbReference type="Proteomes" id="UP000663658">
    <property type="component" value="Chromosome"/>
</dbReference>
<evidence type="ECO:0000313" key="7">
    <source>
        <dbReference type="EMBL" id="SFQ50479.1"/>
    </source>
</evidence>
<keyword evidence="4" id="KW-0456">Lyase</keyword>
<feature type="domain" description="CENP-V/GFA" evidence="5">
    <location>
        <begin position="5"/>
        <end position="112"/>
    </location>
</feature>
<evidence type="ECO:0000313" key="8">
    <source>
        <dbReference type="Proteomes" id="UP000182025"/>
    </source>
</evidence>
<dbReference type="KEGG" id="pty:JWV26_09215"/>
<evidence type="ECO:0000256" key="4">
    <source>
        <dbReference type="ARBA" id="ARBA00023239"/>
    </source>
</evidence>
<dbReference type="GO" id="GO:0046872">
    <property type="term" value="F:metal ion binding"/>
    <property type="evidence" value="ECO:0007669"/>
    <property type="project" value="UniProtKB-KW"/>
</dbReference>
<dbReference type="PANTHER" id="PTHR33337:SF40">
    <property type="entry name" value="CENP-V_GFA DOMAIN-CONTAINING PROTEIN-RELATED"/>
    <property type="match status" value="1"/>
</dbReference>
<dbReference type="Proteomes" id="UP000182025">
    <property type="component" value="Unassembled WGS sequence"/>
</dbReference>
<reference evidence="8" key="2">
    <citation type="submission" date="2016-10" db="EMBL/GenBank/DDBJ databases">
        <authorList>
            <person name="Varghese N."/>
            <person name="Submissions S."/>
        </authorList>
    </citation>
    <scope>NUCLEOTIDE SEQUENCE [LARGE SCALE GENOMIC DNA]</scope>
    <source>
        <strain evidence="8">JCM 15604</strain>
    </source>
</reference>
<sequence>MKVEHQGGCQCGALRYRIDAPLTDIAHCHCSICRRSSGGILTTWVTVPRQAFHWLRGTPKAFASSASCTRYFCADCGAHLALFTSLSPDTLDVTVATLDAPEQAPADRHIWAGSRLPWLTVDPQLPEENEEIIPMGLDS</sequence>
<evidence type="ECO:0000256" key="2">
    <source>
        <dbReference type="ARBA" id="ARBA00022723"/>
    </source>
</evidence>
<dbReference type="EMBL" id="FOXK01000020">
    <property type="protein sequence ID" value="SFQ50479.1"/>
    <property type="molecule type" value="Genomic_DNA"/>
</dbReference>
<gene>
    <name evidence="6" type="ORF">JWV26_09215</name>
    <name evidence="7" type="ORF">SAMN05216177_12012</name>
</gene>
<dbReference type="EMBL" id="CP070505">
    <property type="protein sequence ID" value="QSL94516.1"/>
    <property type="molecule type" value="Genomic_DNA"/>
</dbReference>
<dbReference type="GO" id="GO:0016846">
    <property type="term" value="F:carbon-sulfur lyase activity"/>
    <property type="evidence" value="ECO:0007669"/>
    <property type="project" value="InterPro"/>
</dbReference>
<evidence type="ECO:0000313" key="6">
    <source>
        <dbReference type="EMBL" id="QSL94516.1"/>
    </source>
</evidence>
<dbReference type="Pfam" id="PF04828">
    <property type="entry name" value="GFA"/>
    <property type="match status" value="1"/>
</dbReference>
<keyword evidence="3" id="KW-0862">Zinc</keyword>
<reference evidence="6 9" key="3">
    <citation type="submission" date="2021-02" db="EMBL/GenBank/DDBJ databases">
        <title>Whole genome sequencing of Pseudomonas alcaliphila strain SM2.</title>
        <authorList>
            <person name="Alshamsi M.S."/>
            <person name="Sudalaimuthuasari N."/>
            <person name="Kundu B."/>
            <person name="AlMaskari R.S."/>
            <person name="Elmahi Y."/>
            <person name="Mundra S."/>
            <person name="Chandran S."/>
            <person name="Malik S."/>
            <person name="Hazzouri K.M."/>
            <person name="Amiri K.M.A."/>
        </authorList>
    </citation>
    <scope>NUCLEOTIDE SEQUENCE [LARGE SCALE GENOMIC DNA]</scope>
    <source>
        <strain evidence="6 9">SM2</strain>
    </source>
</reference>
<dbReference type="InterPro" id="IPR011057">
    <property type="entry name" value="Mss4-like_sf"/>
</dbReference>
<dbReference type="InterPro" id="IPR006913">
    <property type="entry name" value="CENP-V/GFA"/>
</dbReference>
<evidence type="ECO:0000259" key="5">
    <source>
        <dbReference type="PROSITE" id="PS51891"/>
    </source>
</evidence>
<dbReference type="PROSITE" id="PS51891">
    <property type="entry name" value="CENP_V_GFA"/>
    <property type="match status" value="1"/>
</dbReference>
<dbReference type="OrthoDB" id="7765631at2"/>
<comment type="similarity">
    <text evidence="1">Belongs to the Gfa family.</text>
</comment>
<evidence type="ECO:0000313" key="9">
    <source>
        <dbReference type="Proteomes" id="UP000663658"/>
    </source>
</evidence>
<keyword evidence="8" id="KW-1185">Reference proteome</keyword>
<dbReference type="Gene3D" id="3.90.1590.10">
    <property type="entry name" value="glutathione-dependent formaldehyde- activating enzyme (gfa)"/>
    <property type="match status" value="1"/>
</dbReference>
<organism evidence="7 8">
    <name type="scientific">Ectopseudomonas toyotomiensis</name>
    <dbReference type="NCBI Taxonomy" id="554344"/>
    <lineage>
        <taxon>Bacteria</taxon>
        <taxon>Pseudomonadati</taxon>
        <taxon>Pseudomonadota</taxon>
        <taxon>Gammaproteobacteria</taxon>
        <taxon>Pseudomonadales</taxon>
        <taxon>Pseudomonadaceae</taxon>
        <taxon>Ectopseudomonas</taxon>
    </lineage>
</organism>
<evidence type="ECO:0000256" key="3">
    <source>
        <dbReference type="ARBA" id="ARBA00022833"/>
    </source>
</evidence>
<dbReference type="SUPFAM" id="SSF51316">
    <property type="entry name" value="Mss4-like"/>
    <property type="match status" value="1"/>
</dbReference>
<dbReference type="RefSeq" id="WP_074919190.1">
    <property type="nucleotide sequence ID" value="NZ_CP070505.1"/>
</dbReference>
<reference evidence="7" key="1">
    <citation type="submission" date="2016-10" db="EMBL/GenBank/DDBJ databases">
        <authorList>
            <person name="de Groot N.N."/>
        </authorList>
    </citation>
    <scope>NUCLEOTIDE SEQUENCE [LARGE SCALE GENOMIC DNA]</scope>
    <source>
        <strain evidence="7">JCM 15604</strain>
    </source>
</reference>
<protein>
    <submittedName>
        <fullName evidence="6">GFA family protein</fullName>
    </submittedName>
    <submittedName>
        <fullName evidence="7">Uncharacterized conserved protein</fullName>
    </submittedName>
</protein>
<accession>A0A1I5Z218</accession>
<keyword evidence="2" id="KW-0479">Metal-binding</keyword>